<dbReference type="OrthoDB" id="2595312at2"/>
<dbReference type="EMBL" id="CP013023">
    <property type="protein sequence ID" value="ANF97253.1"/>
    <property type="molecule type" value="Genomic_DNA"/>
</dbReference>
<keyword evidence="4" id="KW-1185">Reference proteome</keyword>
<dbReference type="InterPro" id="IPR036890">
    <property type="entry name" value="HATPase_C_sf"/>
</dbReference>
<keyword evidence="1" id="KW-0812">Transmembrane</keyword>
<dbReference type="InterPro" id="IPR003607">
    <property type="entry name" value="HD/PDEase_dom"/>
</dbReference>
<accession>A0A172ZI97</accession>
<evidence type="ECO:0000259" key="2">
    <source>
        <dbReference type="PROSITE" id="PS51832"/>
    </source>
</evidence>
<dbReference type="Proteomes" id="UP000078148">
    <property type="component" value="Chromosome"/>
</dbReference>
<dbReference type="Pfam" id="PF13581">
    <property type="entry name" value="HATPase_c_2"/>
    <property type="match status" value="1"/>
</dbReference>
<feature type="transmembrane region" description="Helical" evidence="1">
    <location>
        <begin position="30"/>
        <end position="48"/>
    </location>
</feature>
<protein>
    <recommendedName>
        <fullName evidence="2">HD-GYP domain-containing protein</fullName>
    </recommendedName>
</protein>
<feature type="transmembrane region" description="Helical" evidence="1">
    <location>
        <begin position="60"/>
        <end position="80"/>
    </location>
</feature>
<sequence length="687" mass="77827">MKEKNVYTIPLSLLGIASLLYMGLEGSSDIVHILPLLLLIAILDLFPVRLLSGEEYSGSLAGFLILLLAYGPVPALYGILLSNVVSHWRSADFVWRRFNVFRLLSAQGKYSICLYAAHIVMERLDGISLYVQAGAGALTFSLLYMLLASIVNKTISGIPLRNNLVIKCKEIAVPVVLCTIIVPHFLLHLSLHYMMYETIYILLFLMLIIFFSYGYIRQVRLRRRGAEEFIRIGEMRISNRIQGHGHNVGIICEHILELLGYPKKRRVDLINMAAIHDIGKMMLPLDILTKRGARSLSEEQQYQSHPVHSSKIVLNVSGDKKMADWILHHHERYDGKGYPDGLKEKQIPYESRIIHMCDQLEYLMRHYDQDEEVIRRLENMSHKELDPELVSHIHTGTIAWLRQHMVYTEILSSAMELTSVIEPDKQQHRELSSITGGTRLLKYRGTGSLQTHEDLPSGVLYDLEILAARALVLSESFYEVLVSQGSTYEAHFYPESDWVAVVLNDITPALQYREDMHLQTLRAYRDVIRTLSHSKIDICLEPGEIVAELGEWIDEMEVNTRADVASSRTLVVQHIPEDIRLQNSKKVMSIKLAVSEAVTNLIKHAEAGKVTVYRKNGCYQVYITDHGSGIPLHELPKTILISGYSSKSSLGKGFALMYASADRIMLHTSPDGTAILLEFNEILEQAV</sequence>
<reference evidence="4" key="1">
    <citation type="submission" date="2015-10" db="EMBL/GenBank/DDBJ databases">
        <title>Genome of Paenibacillus bovis sp. nov.</title>
        <authorList>
            <person name="Wu Z."/>
            <person name="Gao C."/>
            <person name="Liu Z."/>
            <person name="Zheng H."/>
        </authorList>
    </citation>
    <scope>NUCLEOTIDE SEQUENCE [LARGE SCALE GENOMIC DNA]</scope>
    <source>
        <strain evidence="4">BD3526</strain>
    </source>
</reference>
<dbReference type="Gene3D" id="1.10.3210.10">
    <property type="entry name" value="Hypothetical protein af1432"/>
    <property type="match status" value="1"/>
</dbReference>
<keyword evidence="1" id="KW-0472">Membrane</keyword>
<dbReference type="Gene3D" id="3.30.565.10">
    <property type="entry name" value="Histidine kinase-like ATPase, C-terminal domain"/>
    <property type="match status" value="1"/>
</dbReference>
<dbReference type="SUPFAM" id="SSF55874">
    <property type="entry name" value="ATPase domain of HSP90 chaperone/DNA topoisomerase II/histidine kinase"/>
    <property type="match status" value="1"/>
</dbReference>
<evidence type="ECO:0000256" key="1">
    <source>
        <dbReference type="SAM" id="Phobius"/>
    </source>
</evidence>
<feature type="transmembrane region" description="Helical" evidence="1">
    <location>
        <begin position="171"/>
        <end position="193"/>
    </location>
</feature>
<name>A0A172ZI97_9BACL</name>
<keyword evidence="1" id="KW-1133">Transmembrane helix</keyword>
<dbReference type="InterPro" id="IPR003594">
    <property type="entry name" value="HATPase_dom"/>
</dbReference>
<dbReference type="PANTHER" id="PTHR43155">
    <property type="entry name" value="CYCLIC DI-GMP PHOSPHODIESTERASE PA4108-RELATED"/>
    <property type="match status" value="1"/>
</dbReference>
<dbReference type="AlphaFoldDB" id="A0A172ZI97"/>
<organism evidence="3 4">
    <name type="scientific">Paenibacillus bovis</name>
    <dbReference type="NCBI Taxonomy" id="1616788"/>
    <lineage>
        <taxon>Bacteria</taxon>
        <taxon>Bacillati</taxon>
        <taxon>Bacillota</taxon>
        <taxon>Bacilli</taxon>
        <taxon>Bacillales</taxon>
        <taxon>Paenibacillaceae</taxon>
        <taxon>Paenibacillus</taxon>
    </lineage>
</organism>
<feature type="domain" description="HD-GYP" evidence="2">
    <location>
        <begin position="219"/>
        <end position="409"/>
    </location>
</feature>
<evidence type="ECO:0000313" key="3">
    <source>
        <dbReference type="EMBL" id="ANF97253.1"/>
    </source>
</evidence>
<evidence type="ECO:0000313" key="4">
    <source>
        <dbReference type="Proteomes" id="UP000078148"/>
    </source>
</evidence>
<proteinExistence type="predicted"/>
<dbReference type="PROSITE" id="PS51832">
    <property type="entry name" value="HD_GYP"/>
    <property type="match status" value="1"/>
</dbReference>
<dbReference type="STRING" id="1616788.AR543_15425"/>
<gene>
    <name evidence="3" type="ORF">AR543_15425</name>
</gene>
<dbReference type="InterPro" id="IPR037522">
    <property type="entry name" value="HD_GYP_dom"/>
</dbReference>
<dbReference type="CDD" id="cd16936">
    <property type="entry name" value="HATPase_RsbW-like"/>
    <property type="match status" value="1"/>
</dbReference>
<dbReference type="CDD" id="cd00077">
    <property type="entry name" value="HDc"/>
    <property type="match status" value="1"/>
</dbReference>
<feature type="transmembrane region" description="Helical" evidence="1">
    <location>
        <begin position="129"/>
        <end position="151"/>
    </location>
</feature>
<feature type="transmembrane region" description="Helical" evidence="1">
    <location>
        <begin position="7"/>
        <end position="24"/>
    </location>
</feature>
<feature type="transmembrane region" description="Helical" evidence="1">
    <location>
        <begin position="199"/>
        <end position="216"/>
    </location>
</feature>
<dbReference type="KEGG" id="pbv:AR543_15425"/>
<dbReference type="SUPFAM" id="SSF109604">
    <property type="entry name" value="HD-domain/PDEase-like"/>
    <property type="match status" value="1"/>
</dbReference>
<dbReference type="Pfam" id="PF13487">
    <property type="entry name" value="HD_5"/>
    <property type="match status" value="1"/>
</dbReference>
<dbReference type="RefSeq" id="WP_060535366.1">
    <property type="nucleotide sequence ID" value="NZ_CP013023.1"/>
</dbReference>
<reference evidence="3 4" key="2">
    <citation type="journal article" date="2016" name="Int. J. Syst. Evol. Microbiol.">
        <title>Paenibacillus bovis sp. nov., isolated from raw yak (Bos grunniens) milk.</title>
        <authorList>
            <person name="Gao C."/>
            <person name="Han J."/>
            <person name="Liu Z."/>
            <person name="Xu X."/>
            <person name="Hang F."/>
            <person name="Wu Z."/>
        </authorList>
    </citation>
    <scope>NUCLEOTIDE SEQUENCE [LARGE SCALE GENOMIC DNA]</scope>
    <source>
        <strain evidence="3 4">BD3526</strain>
    </source>
</reference>